<proteinExistence type="inferred from homology"/>
<dbReference type="InterPro" id="IPR029063">
    <property type="entry name" value="SAM-dependent_MTases_sf"/>
</dbReference>
<feature type="region of interest" description="Disordered" evidence="6">
    <location>
        <begin position="57"/>
        <end position="76"/>
    </location>
</feature>
<dbReference type="InterPro" id="IPR001525">
    <property type="entry name" value="C5_MeTfrase"/>
</dbReference>
<comment type="caution">
    <text evidence="8">The sequence shown here is derived from an EMBL/GenBank/DDBJ whole genome shotgun (WGS) entry which is preliminary data.</text>
</comment>
<comment type="similarity">
    <text evidence="5">Belongs to the class I-like SAM-binding methyltransferase superfamily. C5-methyltransferase family.</text>
</comment>
<dbReference type="SUPFAM" id="SSF53335">
    <property type="entry name" value="S-adenosyl-L-methionine-dependent methyltransferases"/>
    <property type="match status" value="1"/>
</dbReference>
<organism evidence="8 9">
    <name type="scientific">Phialemonium thermophilum</name>
    <dbReference type="NCBI Taxonomy" id="223376"/>
    <lineage>
        <taxon>Eukaryota</taxon>
        <taxon>Fungi</taxon>
        <taxon>Dikarya</taxon>
        <taxon>Ascomycota</taxon>
        <taxon>Pezizomycotina</taxon>
        <taxon>Sordariomycetes</taxon>
        <taxon>Sordariomycetidae</taxon>
        <taxon>Cephalothecales</taxon>
        <taxon>Cephalothecaceae</taxon>
        <taxon>Phialemonium</taxon>
    </lineage>
</organism>
<keyword evidence="7" id="KW-0812">Transmembrane</keyword>
<gene>
    <name evidence="8" type="ORF">VTK73DRAFT_2495</name>
</gene>
<keyword evidence="2 5" id="KW-0489">Methyltransferase</keyword>
<keyword evidence="4 5" id="KW-0949">S-adenosyl-L-methionine</keyword>
<evidence type="ECO:0000256" key="6">
    <source>
        <dbReference type="SAM" id="MobiDB-lite"/>
    </source>
</evidence>
<dbReference type="Pfam" id="PF00145">
    <property type="entry name" value="DNA_methylase"/>
    <property type="match status" value="3"/>
</dbReference>
<dbReference type="PRINTS" id="PR00105">
    <property type="entry name" value="C5METTRFRASE"/>
</dbReference>
<dbReference type="Proteomes" id="UP001586593">
    <property type="component" value="Unassembled WGS sequence"/>
</dbReference>
<evidence type="ECO:0000256" key="3">
    <source>
        <dbReference type="ARBA" id="ARBA00022679"/>
    </source>
</evidence>
<feature type="compositionally biased region" description="Basic and acidic residues" evidence="6">
    <location>
        <begin position="673"/>
        <end position="683"/>
    </location>
</feature>
<keyword evidence="3 5" id="KW-0808">Transferase</keyword>
<evidence type="ECO:0000256" key="1">
    <source>
        <dbReference type="ARBA" id="ARBA00011975"/>
    </source>
</evidence>
<dbReference type="InterPro" id="IPR050390">
    <property type="entry name" value="C5-Methyltransferase"/>
</dbReference>
<accession>A0ABR3Y2H0</accession>
<dbReference type="Gene3D" id="3.90.120.10">
    <property type="entry name" value="DNA Methylase, subunit A, domain 2"/>
    <property type="match status" value="1"/>
</dbReference>
<feature type="compositionally biased region" description="Polar residues" evidence="6">
    <location>
        <begin position="694"/>
        <end position="720"/>
    </location>
</feature>
<feature type="region of interest" description="Disordered" evidence="6">
    <location>
        <begin position="690"/>
        <end position="732"/>
    </location>
</feature>
<dbReference type="Gene3D" id="3.40.50.150">
    <property type="entry name" value="Vaccinia Virus protein VP39"/>
    <property type="match status" value="2"/>
</dbReference>
<evidence type="ECO:0000256" key="5">
    <source>
        <dbReference type="PROSITE-ProRule" id="PRU01016"/>
    </source>
</evidence>
<evidence type="ECO:0000256" key="4">
    <source>
        <dbReference type="ARBA" id="ARBA00022691"/>
    </source>
</evidence>
<keyword evidence="7" id="KW-1133">Transmembrane helix</keyword>
<dbReference type="PANTHER" id="PTHR10629">
    <property type="entry name" value="CYTOSINE-SPECIFIC METHYLTRANSFERASE"/>
    <property type="match status" value="1"/>
</dbReference>
<sequence>MRKGRKPLFRPFQSQIQGNTVDFTQDDNDDILEIFSDDEDLVEVSFVDLTDDAEDVSCDTRSSRQETTGPSPQDVLQEAPAGVLGTHIEQSRLRLVNGQLVSPGSIVELRAPCGRFRIRFIKVRAILFYAPGTGLFLRGWAYTRTTNLKGMLPRKTNEVCLIGRVDERDPRPWEEQALVDVAADHVCRVRPAGLRSTNALFPQFRFSDEVYAEKGRQWVRDNAVLVCRYQYYLVYRDALRKRQDKSHEWVLQNNMEDQADNAYKIRDAAKMNHWRGGKVEGGSFHPSGLRRPVIELDVDETARHISSWENPQKTVPGQKYTAADIFCGAGGTSSGIEQAGFKLLFGVDNWPIASQTYRTNFPETVCHNMSVWSPAHTIPGRNDEDNMAALFACSDLIKKIRPRVFTMEQTFGILHDRFSAYFNSLIGGFTDHGYSVRWRTVHFNTWGLCQPRKRLLIIGACPGECLPDFPRATHSLTPCNGRRPFTTTLDALAPLRRRRRTHDPLHNPAGMKRLNPGCLPPWNPEQPLRRTITCSGGQNYHWSGTRNFTLREYAILQGFPLHHKFLGSRTNAIRQIGNAFPASIARRLFTHILHFLERVDGVSSGTMDQPIDLVRASFSIEEPHPRLLPVWNITSRRPTGFSRSEANRPSGPSVSYIDLQDWEEDRGNSSARNGDHSGENEHNKVVLMSPPSLKDSQLGSSPKSPIELESQTTSSCSSFEVLSDSSTIDDDEDDEEELIILEYRNGQRGYGWGSSTHCSQGSRSPTLDAWEIDQEGAMEDVTMEG</sequence>
<feature type="transmembrane region" description="Helical" evidence="7">
    <location>
        <begin position="125"/>
        <end position="143"/>
    </location>
</feature>
<dbReference type="PROSITE" id="PS51679">
    <property type="entry name" value="SAM_MT_C5"/>
    <property type="match status" value="1"/>
</dbReference>
<feature type="active site" evidence="5">
    <location>
        <position position="366"/>
    </location>
</feature>
<feature type="region of interest" description="Disordered" evidence="6">
    <location>
        <begin position="664"/>
        <end position="683"/>
    </location>
</feature>
<protein>
    <recommendedName>
        <fullName evidence="1">DNA (cytosine-5-)-methyltransferase</fullName>
        <ecNumber evidence="1">2.1.1.37</ecNumber>
    </recommendedName>
</protein>
<evidence type="ECO:0000313" key="8">
    <source>
        <dbReference type="EMBL" id="KAL1882086.1"/>
    </source>
</evidence>
<name>A0ABR3Y2H0_9PEZI</name>
<keyword evidence="7" id="KW-0472">Membrane</keyword>
<evidence type="ECO:0000256" key="7">
    <source>
        <dbReference type="SAM" id="Phobius"/>
    </source>
</evidence>
<evidence type="ECO:0000313" key="9">
    <source>
        <dbReference type="Proteomes" id="UP001586593"/>
    </source>
</evidence>
<keyword evidence="9" id="KW-1185">Reference proteome</keyword>
<dbReference type="PANTHER" id="PTHR10629:SF52">
    <property type="entry name" value="DNA (CYTOSINE-5)-METHYLTRANSFERASE 1"/>
    <property type="match status" value="1"/>
</dbReference>
<evidence type="ECO:0000256" key="2">
    <source>
        <dbReference type="ARBA" id="ARBA00022603"/>
    </source>
</evidence>
<dbReference type="EC" id="2.1.1.37" evidence="1"/>
<dbReference type="EMBL" id="JAZHXJ010000017">
    <property type="protein sequence ID" value="KAL1882086.1"/>
    <property type="molecule type" value="Genomic_DNA"/>
</dbReference>
<reference evidence="8 9" key="1">
    <citation type="journal article" date="2024" name="Commun. Biol.">
        <title>Comparative genomic analysis of thermophilic fungi reveals convergent evolutionary adaptations and gene losses.</title>
        <authorList>
            <person name="Steindorff A.S."/>
            <person name="Aguilar-Pontes M.V."/>
            <person name="Robinson A.J."/>
            <person name="Andreopoulos B."/>
            <person name="LaButti K."/>
            <person name="Kuo A."/>
            <person name="Mondo S."/>
            <person name="Riley R."/>
            <person name="Otillar R."/>
            <person name="Haridas S."/>
            <person name="Lipzen A."/>
            <person name="Grimwood J."/>
            <person name="Schmutz J."/>
            <person name="Clum A."/>
            <person name="Reid I.D."/>
            <person name="Moisan M.C."/>
            <person name="Butler G."/>
            <person name="Nguyen T.T.M."/>
            <person name="Dewar K."/>
            <person name="Conant G."/>
            <person name="Drula E."/>
            <person name="Henrissat B."/>
            <person name="Hansel C."/>
            <person name="Singer S."/>
            <person name="Hutchinson M.I."/>
            <person name="de Vries R.P."/>
            <person name="Natvig D.O."/>
            <person name="Powell A.J."/>
            <person name="Tsang A."/>
            <person name="Grigoriev I.V."/>
        </authorList>
    </citation>
    <scope>NUCLEOTIDE SEQUENCE [LARGE SCALE GENOMIC DNA]</scope>
    <source>
        <strain evidence="8 9">ATCC 24622</strain>
    </source>
</reference>